<accession>A0A6A6JL70</accession>
<proteinExistence type="predicted"/>
<dbReference type="GeneID" id="54556176"/>
<reference evidence="2" key="1">
    <citation type="journal article" date="2020" name="Stud. Mycol.">
        <title>101 Dothideomycetes genomes: a test case for predicting lifestyles and emergence of pathogens.</title>
        <authorList>
            <person name="Haridas S."/>
            <person name="Albert R."/>
            <person name="Binder M."/>
            <person name="Bloem J."/>
            <person name="Labutti K."/>
            <person name="Salamov A."/>
            <person name="Andreopoulos B."/>
            <person name="Baker S."/>
            <person name="Barry K."/>
            <person name="Bills G."/>
            <person name="Bluhm B."/>
            <person name="Cannon C."/>
            <person name="Castanera R."/>
            <person name="Culley D."/>
            <person name="Daum C."/>
            <person name="Ezra D."/>
            <person name="Gonzalez J."/>
            <person name="Henrissat B."/>
            <person name="Kuo A."/>
            <person name="Liang C."/>
            <person name="Lipzen A."/>
            <person name="Lutzoni F."/>
            <person name="Magnuson J."/>
            <person name="Mondo S."/>
            <person name="Nolan M."/>
            <person name="Ohm R."/>
            <person name="Pangilinan J."/>
            <person name="Park H.-J."/>
            <person name="Ramirez L."/>
            <person name="Alfaro M."/>
            <person name="Sun H."/>
            <person name="Tritt A."/>
            <person name="Yoshinaga Y."/>
            <person name="Zwiers L.-H."/>
            <person name="Turgeon B."/>
            <person name="Goodwin S."/>
            <person name="Spatafora J."/>
            <person name="Crous P."/>
            <person name="Grigoriev I."/>
        </authorList>
    </citation>
    <scope>NUCLEOTIDE SEQUENCE</scope>
    <source>
        <strain evidence="2">CBS 379.55</strain>
    </source>
</reference>
<dbReference type="RefSeq" id="XP_033653198.1">
    <property type="nucleotide sequence ID" value="XM_033803001.1"/>
</dbReference>
<dbReference type="Proteomes" id="UP000800097">
    <property type="component" value="Unassembled WGS sequence"/>
</dbReference>
<evidence type="ECO:0000256" key="1">
    <source>
        <dbReference type="SAM" id="MobiDB-lite"/>
    </source>
</evidence>
<feature type="region of interest" description="Disordered" evidence="1">
    <location>
        <begin position="1"/>
        <end position="25"/>
    </location>
</feature>
<dbReference type="AlphaFoldDB" id="A0A6A6JL70"/>
<dbReference type="EMBL" id="ML986496">
    <property type="protein sequence ID" value="KAF2275659.1"/>
    <property type="molecule type" value="Genomic_DNA"/>
</dbReference>
<protein>
    <submittedName>
        <fullName evidence="2">Uncharacterized protein</fullName>
    </submittedName>
</protein>
<sequence length="164" mass="17748">MSPMRQDDEMVVNPENHPGRSGGAREFLFSKPGPASPANGPVAGAAIYLELDCGQAVLGPCILERPSSTIIIWKLLRLGSPRQRDICRPASAAVLDRAKRENIAGVIGTLPYHRFFRRRLHTICRGGTNRGAPPHPTASNNRQPNPIAACIAAAILLEPEFAIR</sequence>
<organism evidence="2 3">
    <name type="scientific">Westerdykella ornata</name>
    <dbReference type="NCBI Taxonomy" id="318751"/>
    <lineage>
        <taxon>Eukaryota</taxon>
        <taxon>Fungi</taxon>
        <taxon>Dikarya</taxon>
        <taxon>Ascomycota</taxon>
        <taxon>Pezizomycotina</taxon>
        <taxon>Dothideomycetes</taxon>
        <taxon>Pleosporomycetidae</taxon>
        <taxon>Pleosporales</taxon>
        <taxon>Sporormiaceae</taxon>
        <taxon>Westerdykella</taxon>
    </lineage>
</organism>
<keyword evidence="3" id="KW-1185">Reference proteome</keyword>
<name>A0A6A6JL70_WESOR</name>
<evidence type="ECO:0000313" key="3">
    <source>
        <dbReference type="Proteomes" id="UP000800097"/>
    </source>
</evidence>
<gene>
    <name evidence="2" type="ORF">EI97DRAFT_67968</name>
</gene>
<evidence type="ECO:0000313" key="2">
    <source>
        <dbReference type="EMBL" id="KAF2275659.1"/>
    </source>
</evidence>